<dbReference type="EMBL" id="MT143557">
    <property type="protein sequence ID" value="QJA98161.1"/>
    <property type="molecule type" value="Genomic_DNA"/>
</dbReference>
<accession>A0A6M3LZ40</accession>
<evidence type="ECO:0000313" key="1">
    <source>
        <dbReference type="EMBL" id="QJA98161.1"/>
    </source>
</evidence>
<name>A0A6M3LZ40_9ZZZZ</name>
<reference evidence="1" key="1">
    <citation type="submission" date="2020-03" db="EMBL/GenBank/DDBJ databases">
        <title>The deep terrestrial virosphere.</title>
        <authorList>
            <person name="Holmfeldt K."/>
            <person name="Nilsson E."/>
            <person name="Simone D."/>
            <person name="Lopez-Fernandez M."/>
            <person name="Wu X."/>
            <person name="de Brujin I."/>
            <person name="Lundin D."/>
            <person name="Andersson A."/>
            <person name="Bertilsson S."/>
            <person name="Dopson M."/>
        </authorList>
    </citation>
    <scope>NUCLEOTIDE SEQUENCE</scope>
    <source>
        <strain evidence="1">MM415B05628</strain>
    </source>
</reference>
<protein>
    <submittedName>
        <fullName evidence="1">Uncharacterized protein</fullName>
    </submittedName>
</protein>
<gene>
    <name evidence="1" type="ORF">MM415B05628_0009</name>
</gene>
<sequence>MSECELNNLSIYKIHKYMEHIPEILGQKKEEPDERDKQFMNKKPITRIDDDDELIRQAKELGLKTPRGVHK</sequence>
<dbReference type="AlphaFoldDB" id="A0A6M3LZ40"/>
<organism evidence="1">
    <name type="scientific">viral metagenome</name>
    <dbReference type="NCBI Taxonomy" id="1070528"/>
    <lineage>
        <taxon>unclassified sequences</taxon>
        <taxon>metagenomes</taxon>
        <taxon>organismal metagenomes</taxon>
    </lineage>
</organism>
<proteinExistence type="predicted"/>